<evidence type="ECO:0000256" key="10">
    <source>
        <dbReference type="ARBA" id="ARBA00022676"/>
    </source>
</evidence>
<sequence length="553" mass="62702">MLNNRASKVGASLLALFFILTYLLPLNSRLLWQPDETRYAEISREMLQRGDWIVPYMLDVRYFEKPVAGYWINNISQMIFGDTNFAVRFGSVFCILLSALLVYRMAKMMWRNSHVAYVASLIYISMFLVFSIGTYSVLDPMLSLWIAASMFCCLWAMKAREVKSKLGAWVCLGLACGMAFMTKGFLALAIPVIVMLPVTLYQRRFLELVKYGPLAIISAVIISLPWALAIAKQEPDYWNYFFWIEHIKRFTADDAQHIAPFWYYIPIILLGAIPWAGLLPGAIIKGWKERKSSPDMFFLLCWFIVPVIFFSISRGKLPTYMLPFMAPLALLMAKYGVDCVRNGTMRALKVNGIINIVLGIAAVIAVIVISTVIKKPLYEPDEWSKMVLGVVAFSIWAIIGYLCTVLNAKYWLWAASCSLAVSLCIGSALPNNTIDSKLPQNFIHQNHDLLMNSRYLMASNVGVAAGLAWETKNSNIYLYNSSGELTYGLKYPDSQHRLVKPDQFAQWLAKARQEGQVTVVFLLGRKEGLPDIPKPDEVIKNSRMAIVVYHQQW</sequence>
<gene>
    <name evidence="19 21" type="primary">arnT</name>
    <name evidence="21" type="ORF">Q5E86_01080</name>
</gene>
<dbReference type="Pfam" id="PF02366">
    <property type="entry name" value="PMT"/>
    <property type="match status" value="1"/>
</dbReference>
<keyword evidence="11 19" id="KW-0808">Transferase</keyword>
<evidence type="ECO:0000256" key="9">
    <source>
        <dbReference type="ARBA" id="ARBA00022556"/>
    </source>
</evidence>
<evidence type="ECO:0000256" key="7">
    <source>
        <dbReference type="ARBA" id="ARBA00022516"/>
    </source>
</evidence>
<dbReference type="HAMAP" id="MF_01165">
    <property type="entry name" value="ArnT_transfer"/>
    <property type="match status" value="1"/>
</dbReference>
<keyword evidence="13 19" id="KW-0448">Lipopolysaccharide biosynthesis</keyword>
<evidence type="ECO:0000256" key="6">
    <source>
        <dbReference type="ARBA" id="ARBA00022475"/>
    </source>
</evidence>
<evidence type="ECO:0000313" key="22">
    <source>
        <dbReference type="Proteomes" id="UP001176478"/>
    </source>
</evidence>
<evidence type="ECO:0000256" key="19">
    <source>
        <dbReference type="HAMAP-Rule" id="MF_01165"/>
    </source>
</evidence>
<feature type="domain" description="ArnT-like N-terminal" evidence="20">
    <location>
        <begin position="13"/>
        <end position="241"/>
    </location>
</feature>
<evidence type="ECO:0000256" key="2">
    <source>
        <dbReference type="ARBA" id="ARBA00005200"/>
    </source>
</evidence>
<keyword evidence="22" id="KW-1185">Reference proteome</keyword>
<evidence type="ECO:0000259" key="20">
    <source>
        <dbReference type="Pfam" id="PF02366"/>
    </source>
</evidence>
<evidence type="ECO:0000256" key="1">
    <source>
        <dbReference type="ARBA" id="ARBA00004429"/>
    </source>
</evidence>
<comment type="pathway">
    <text evidence="2 19">Lipopolysaccharide metabolism; 4-amino-4-deoxy-beta-L-arabinose-lipid A biosynthesis.</text>
</comment>
<comment type="similarity">
    <text evidence="3 19">Belongs to the glycosyltransferase 83 family.</text>
</comment>
<feature type="transmembrane region" description="Helical" evidence="19">
    <location>
        <begin position="385"/>
        <end position="403"/>
    </location>
</feature>
<dbReference type="NCBIfam" id="NF009784">
    <property type="entry name" value="PRK13279.1"/>
    <property type="match status" value="1"/>
</dbReference>
<comment type="caution">
    <text evidence="21">The sequence shown here is derived from an EMBL/GenBank/DDBJ whole genome shotgun (WGS) entry which is preliminary data.</text>
</comment>
<feature type="transmembrane region" description="Helical" evidence="19">
    <location>
        <begin position="352"/>
        <end position="373"/>
    </location>
</feature>
<dbReference type="InterPro" id="IPR050297">
    <property type="entry name" value="LipidA_mod_glycosyltrf_83"/>
</dbReference>
<keyword evidence="7 19" id="KW-0444">Lipid biosynthesis</keyword>
<evidence type="ECO:0000256" key="8">
    <source>
        <dbReference type="ARBA" id="ARBA00022519"/>
    </source>
</evidence>
<dbReference type="PANTHER" id="PTHR33908">
    <property type="entry name" value="MANNOSYLTRANSFERASE YKCB-RELATED"/>
    <property type="match status" value="1"/>
</dbReference>
<comment type="caution">
    <text evidence="19">Lacks conserved residue(s) required for the propagation of feature annotation.</text>
</comment>
<dbReference type="InterPro" id="IPR022839">
    <property type="entry name" value="ArnT"/>
</dbReference>
<comment type="subcellular location">
    <subcellularLocation>
        <location evidence="1">Cell inner membrane</location>
        <topology evidence="1">Multi-pass membrane protein</topology>
    </subcellularLocation>
    <subcellularLocation>
        <location evidence="19">Cell membrane</location>
        <topology evidence="19">Multi-pass membrane protein</topology>
    </subcellularLocation>
</comment>
<evidence type="ECO:0000256" key="12">
    <source>
        <dbReference type="ARBA" id="ARBA00022692"/>
    </source>
</evidence>
<keyword evidence="6 19" id="KW-1003">Cell membrane</keyword>
<feature type="transmembrane region" description="Helical" evidence="19">
    <location>
        <begin position="214"/>
        <end position="231"/>
    </location>
</feature>
<dbReference type="InterPro" id="IPR003342">
    <property type="entry name" value="ArnT-like_N"/>
</dbReference>
<protein>
    <recommendedName>
        <fullName evidence="5 19">Undecaprenyl phosphate-alpha-4-amino-4-deoxy-L-arabinose arabinosyl transferase</fullName>
        <ecNumber evidence="4 19">2.4.2.43</ecNumber>
    </recommendedName>
    <alternativeName>
        <fullName evidence="19">4-amino-4-deoxy-L-arabinose lipid A transferase</fullName>
    </alternativeName>
    <alternativeName>
        <fullName evidence="19">Lipid IV(A) 4-amino-4-deoxy-L-arabinosyltransferase</fullName>
    </alternativeName>
    <alternativeName>
        <fullName evidence="19">Undecaprenyl phosphate-alpha-L-Ara4N transferase</fullName>
    </alternativeName>
</protein>
<keyword evidence="9 19" id="KW-0441">Lipid A biosynthesis</keyword>
<feature type="transmembrane region" description="Helical" evidence="19">
    <location>
        <begin position="115"/>
        <end position="135"/>
    </location>
</feature>
<evidence type="ECO:0000256" key="3">
    <source>
        <dbReference type="ARBA" id="ARBA00010814"/>
    </source>
</evidence>
<evidence type="ECO:0000256" key="11">
    <source>
        <dbReference type="ARBA" id="ARBA00022679"/>
    </source>
</evidence>
<accession>A0ABT9AKM2</accession>
<feature type="transmembrane region" description="Helical" evidence="19">
    <location>
        <begin position="186"/>
        <end position="202"/>
    </location>
</feature>
<evidence type="ECO:0000256" key="17">
    <source>
        <dbReference type="ARBA" id="ARBA00025446"/>
    </source>
</evidence>
<evidence type="ECO:0000256" key="18">
    <source>
        <dbReference type="ARBA" id="ARBA00034054"/>
    </source>
</evidence>
<feature type="transmembrane region" description="Helical" evidence="19">
    <location>
        <begin position="85"/>
        <end position="103"/>
    </location>
</feature>
<evidence type="ECO:0000256" key="15">
    <source>
        <dbReference type="ARBA" id="ARBA00023098"/>
    </source>
</evidence>
<evidence type="ECO:0000256" key="14">
    <source>
        <dbReference type="ARBA" id="ARBA00022989"/>
    </source>
</evidence>
<feature type="transmembrane region" description="Helical" evidence="19">
    <location>
        <begin position="296"/>
        <end position="314"/>
    </location>
</feature>
<evidence type="ECO:0000313" key="21">
    <source>
        <dbReference type="EMBL" id="MDO7854988.1"/>
    </source>
</evidence>
<keyword evidence="14 19" id="KW-1133">Transmembrane helix</keyword>
<keyword evidence="16 19" id="KW-0472">Membrane</keyword>
<proteinExistence type="inferred from homology"/>
<keyword evidence="8" id="KW-0997">Cell inner membrane</keyword>
<dbReference type="PANTHER" id="PTHR33908:SF3">
    <property type="entry name" value="UNDECAPRENYL PHOSPHATE-ALPHA-4-AMINO-4-DEOXY-L-ARABINOSE ARABINOSYL TRANSFERASE"/>
    <property type="match status" value="1"/>
</dbReference>
<reference evidence="21" key="1">
    <citation type="submission" date="2023-07" db="EMBL/GenBank/DDBJ databases">
        <authorList>
            <person name="Yang W."/>
            <person name="Chen J."/>
            <person name="Ji P."/>
            <person name="Hu F."/>
        </authorList>
    </citation>
    <scope>NUCLEOTIDE SEQUENCE</scope>
    <source>
        <strain evidence="21">CRE-138-0111</strain>
    </source>
</reference>
<keyword evidence="12 19" id="KW-0812">Transmembrane</keyword>
<comment type="catalytic activity">
    <reaction evidence="18 19">
        <text>4-amino-4-deoxy-alpha-L-arabinopyranosyl di-trans,octa-cis-undecaprenyl phosphate + lipid IVA = lipid IIA + di-trans,octa-cis-undecaprenyl phosphate.</text>
        <dbReference type="EC" id="2.4.2.43"/>
    </reaction>
</comment>
<evidence type="ECO:0000256" key="5">
    <source>
        <dbReference type="ARBA" id="ARBA00015532"/>
    </source>
</evidence>
<evidence type="ECO:0000256" key="4">
    <source>
        <dbReference type="ARBA" id="ARBA00012056"/>
    </source>
</evidence>
<dbReference type="Proteomes" id="UP001176478">
    <property type="component" value="Unassembled WGS sequence"/>
</dbReference>
<dbReference type="EMBL" id="JAUQTG010000001">
    <property type="protein sequence ID" value="MDO7854988.1"/>
    <property type="molecule type" value="Genomic_DNA"/>
</dbReference>
<keyword evidence="15 19" id="KW-0443">Lipid metabolism</keyword>
<reference evidence="21" key="2">
    <citation type="journal article" date="2024" name="Int. J. Antimicrob. Agents">
        <title>Identification of a novel Providencia species showing multi-drug-resistant in three patients with hospital-acquired infection.</title>
        <authorList>
            <person name="Yang W."/>
            <person name="Chen J."/>
            <person name="Yang F."/>
            <person name="Ji P."/>
            <person name="Shen S."/>
            <person name="Yin D."/>
            <person name="Hu F."/>
        </authorList>
    </citation>
    <scope>NUCLEOTIDE SEQUENCE</scope>
    <source>
        <strain evidence="21">CRE-138-0111</strain>
    </source>
</reference>
<organism evidence="21 22">
    <name type="scientific">Providencia huashanensis</name>
    <dbReference type="NCBI Taxonomy" id="3037798"/>
    <lineage>
        <taxon>Bacteria</taxon>
        <taxon>Pseudomonadati</taxon>
        <taxon>Pseudomonadota</taxon>
        <taxon>Gammaproteobacteria</taxon>
        <taxon>Enterobacterales</taxon>
        <taxon>Morganellaceae</taxon>
        <taxon>Providencia</taxon>
    </lineage>
</organism>
<dbReference type="EC" id="2.4.2.43" evidence="4 19"/>
<feature type="transmembrane region" description="Helical" evidence="19">
    <location>
        <begin position="261"/>
        <end position="284"/>
    </location>
</feature>
<name>A0ABT9AKM2_9GAMM</name>
<comment type="function">
    <text evidence="17 19">Catalyzes the transfer of the L-Ara4N moiety of the glycolipid undecaprenyl phosphate-alpha-L-Ara4N to lipid A. The modified arabinose is attached to lipid A and is required for resistance to polymyxin and cationic antimicrobial peptides.</text>
</comment>
<feature type="transmembrane region" description="Helical" evidence="19">
    <location>
        <begin position="320"/>
        <end position="340"/>
    </location>
</feature>
<evidence type="ECO:0000256" key="13">
    <source>
        <dbReference type="ARBA" id="ARBA00022985"/>
    </source>
</evidence>
<dbReference type="GO" id="GO:0103015">
    <property type="term" value="F:4-amino-4-deoxy-L-arabinose transferase activity"/>
    <property type="evidence" value="ECO:0007669"/>
    <property type="project" value="UniProtKB-EC"/>
</dbReference>
<evidence type="ECO:0000256" key="16">
    <source>
        <dbReference type="ARBA" id="ARBA00023136"/>
    </source>
</evidence>
<keyword evidence="10 19" id="KW-0328">Glycosyltransferase</keyword>